<dbReference type="Pfam" id="PF03551">
    <property type="entry name" value="PadR"/>
    <property type="match status" value="1"/>
</dbReference>
<evidence type="ECO:0000313" key="4">
    <source>
        <dbReference type="EMBL" id="AEW97105.1"/>
    </source>
</evidence>
<dbReference type="OrthoDB" id="3186544at2"/>
<dbReference type="STRING" id="1003195.SCATT_47340"/>
<dbReference type="InterPro" id="IPR018309">
    <property type="entry name" value="Tscrpt_reg_PadR_C"/>
</dbReference>
<evidence type="ECO:0000256" key="1">
    <source>
        <dbReference type="SAM" id="MobiDB-lite"/>
    </source>
</evidence>
<feature type="region of interest" description="Disordered" evidence="1">
    <location>
        <begin position="177"/>
        <end position="211"/>
    </location>
</feature>
<name>G8WT82_STREN</name>
<dbReference type="InterPro" id="IPR036388">
    <property type="entry name" value="WH-like_DNA-bd_sf"/>
</dbReference>
<organism evidence="4 5">
    <name type="scientific">Streptantibioticus cattleyicolor (strain ATCC 35852 / DSM 46488 / JCM 4925 / NBRC 14057 / NRRL 8057)</name>
    <name type="common">Streptomyces cattleya</name>
    <dbReference type="NCBI Taxonomy" id="1003195"/>
    <lineage>
        <taxon>Bacteria</taxon>
        <taxon>Bacillati</taxon>
        <taxon>Actinomycetota</taxon>
        <taxon>Actinomycetes</taxon>
        <taxon>Kitasatosporales</taxon>
        <taxon>Streptomycetaceae</taxon>
        <taxon>Streptantibioticus</taxon>
    </lineage>
</organism>
<accession>G8WT82</accession>
<dbReference type="KEGG" id="scy:SCATT_47340"/>
<dbReference type="PANTHER" id="PTHR43252:SF6">
    <property type="entry name" value="NEGATIVE TRANSCRIPTION REGULATOR PADR"/>
    <property type="match status" value="1"/>
</dbReference>
<sequence length="211" mass="22434">MSLRHAMLGLLARGPASGYDLLKAFEASLANVWPATQSQLYTELGRLTDAGLIAVQAEGPRGRKEYRITQQGREELWHWLTEVEPDPPRRNDALLRVFFLDQVDPGQARAYLERRAAAAAAQEAALLGLREQVAAQDDPLARYGLLSLEYGVRISAAVREWAQWAVEQLDAGGALAPANPAGPAATTADTGTASPADSPAHAANPSAATGG</sequence>
<dbReference type="eggNOG" id="COG1695">
    <property type="taxonomic scope" value="Bacteria"/>
</dbReference>
<dbReference type="InterPro" id="IPR005149">
    <property type="entry name" value="Tscrpt_reg_PadR_N"/>
</dbReference>
<dbReference type="PANTHER" id="PTHR43252">
    <property type="entry name" value="TRANSCRIPTIONAL REGULATOR YQJI"/>
    <property type="match status" value="1"/>
</dbReference>
<dbReference type="InterPro" id="IPR036390">
    <property type="entry name" value="WH_DNA-bd_sf"/>
</dbReference>
<keyword evidence="5" id="KW-1185">Reference proteome</keyword>
<dbReference type="Gene3D" id="1.10.10.10">
    <property type="entry name" value="Winged helix-like DNA-binding domain superfamily/Winged helix DNA-binding domain"/>
    <property type="match status" value="1"/>
</dbReference>
<dbReference type="Gene3D" id="6.10.140.190">
    <property type="match status" value="1"/>
</dbReference>
<evidence type="ECO:0000259" key="2">
    <source>
        <dbReference type="Pfam" id="PF03551"/>
    </source>
</evidence>
<feature type="compositionally biased region" description="Low complexity" evidence="1">
    <location>
        <begin position="177"/>
        <end position="196"/>
    </location>
</feature>
<protein>
    <submittedName>
        <fullName evidence="4">PadR family transcriptional regulator</fullName>
    </submittedName>
</protein>
<evidence type="ECO:0000259" key="3">
    <source>
        <dbReference type="Pfam" id="PF10400"/>
    </source>
</evidence>
<dbReference type="EMBL" id="CP003219">
    <property type="protein sequence ID" value="AEW97105.1"/>
    <property type="molecule type" value="Genomic_DNA"/>
</dbReference>
<dbReference type="PATRIC" id="fig|1003195.29.peg.4721"/>
<evidence type="ECO:0000313" key="5">
    <source>
        <dbReference type="Proteomes" id="UP000007842"/>
    </source>
</evidence>
<dbReference type="Pfam" id="PF10400">
    <property type="entry name" value="Vir_act_alpha_C"/>
    <property type="match status" value="1"/>
</dbReference>
<dbReference type="SUPFAM" id="SSF46785">
    <property type="entry name" value="Winged helix' DNA-binding domain"/>
    <property type="match status" value="1"/>
</dbReference>
<dbReference type="Proteomes" id="UP000007842">
    <property type="component" value="Chromosome"/>
</dbReference>
<dbReference type="AlphaFoldDB" id="G8WT82"/>
<gene>
    <name evidence="4" type="ordered locus">SCATT_47340</name>
</gene>
<feature type="domain" description="Transcription regulator PadR N-terminal" evidence="2">
    <location>
        <begin position="7"/>
        <end position="76"/>
    </location>
</feature>
<dbReference type="RefSeq" id="WP_014628526.1">
    <property type="nucleotide sequence ID" value="NC_016111.1"/>
</dbReference>
<proteinExistence type="predicted"/>
<dbReference type="HOGENOM" id="CLU_089258_1_1_11"/>
<reference evidence="5" key="1">
    <citation type="submission" date="2011-12" db="EMBL/GenBank/DDBJ databases">
        <title>Complete genome sequence of Streptomyces cattleya strain DSM 46488.</title>
        <authorList>
            <person name="Ou H.-Y."/>
            <person name="Li P."/>
            <person name="Zhao C."/>
            <person name="O'Hagan D."/>
            <person name="Deng Z."/>
        </authorList>
    </citation>
    <scope>NUCLEOTIDE SEQUENCE [LARGE SCALE GENOMIC DNA]</scope>
    <source>
        <strain evidence="5">ATCC 35852 / DSM 46488 / JCM 4925 / NBRC 14057 / NRRL 8057</strain>
    </source>
</reference>
<feature type="domain" description="Transcription regulator PadR C-terminal" evidence="3">
    <location>
        <begin position="90"/>
        <end position="170"/>
    </location>
</feature>